<dbReference type="InterPro" id="IPR013783">
    <property type="entry name" value="Ig-like_fold"/>
</dbReference>
<dbReference type="EMBL" id="JAERMS010000001">
    <property type="protein sequence ID" value="MBO1362328.1"/>
    <property type="molecule type" value="Genomic_DNA"/>
</dbReference>
<feature type="domain" description="SGNH hydrolase-type esterase" evidence="3">
    <location>
        <begin position="27"/>
        <end position="203"/>
    </location>
</feature>
<protein>
    <submittedName>
        <fullName evidence="4">Sialate O-acetylesterase</fullName>
    </submittedName>
</protein>
<dbReference type="InterPro" id="IPR005181">
    <property type="entry name" value="SASA"/>
</dbReference>
<evidence type="ECO:0000313" key="4">
    <source>
        <dbReference type="EMBL" id="MBO1362328.1"/>
    </source>
</evidence>
<organism evidence="4 5">
    <name type="scientific">Prevotella illustrans</name>
    <dbReference type="NCBI Taxonomy" id="2800387"/>
    <lineage>
        <taxon>Bacteria</taxon>
        <taxon>Pseudomonadati</taxon>
        <taxon>Bacteroidota</taxon>
        <taxon>Bacteroidia</taxon>
        <taxon>Bacteroidales</taxon>
        <taxon>Prevotellaceae</taxon>
        <taxon>Prevotella</taxon>
    </lineage>
</organism>
<dbReference type="RefSeq" id="WP_107581502.1">
    <property type="nucleotide sequence ID" value="NZ_JAERMS010000001.1"/>
</dbReference>
<evidence type="ECO:0000259" key="2">
    <source>
        <dbReference type="Pfam" id="PF03629"/>
    </source>
</evidence>
<dbReference type="Gene3D" id="3.40.50.1110">
    <property type="entry name" value="SGNH hydrolase"/>
    <property type="match status" value="2"/>
</dbReference>
<accession>A0ABS3M2E1</accession>
<feature type="domain" description="Sialate O-acetylesterase" evidence="2">
    <location>
        <begin position="478"/>
        <end position="580"/>
    </location>
</feature>
<sequence>MKHFFLITYLLLITGLVQAAGKIKVACVGNSVTYGYGIPDREQRSYPAVLQRQLGPDYEVRNFGHSGTTLLNQGHRPYRQQPEYKEALAFKADLVVIHLGLNDTDPRNWPNYNSRFDRDYQKLITDFRTANPNAKIWICIMSPIFDRHPRFESGTRDWHAAIQKHIQRIARANATGFIDLHTPLYDRPDLFADAIHPNAEGAAIIAQTVYAAITGNYGGLRLSPLYGDGMVMQRRHPVVFRGTANAGEKVNVAFDGQRLATTTGTDGRWEVAFPAMEGGGPYQARITTKSGKRDIRDIYIGEVWLCSGQSNMELPVSATTSADDDLAKAAQQRRLHLFNMPTRYPTNAVEWSKTELDSVNRLKLLRVGPWQKADRESVEDFSSIAYHFGRILADSLQIPVGIICNAVGGTTTESWIDRRTLEWDFPVILCDWYHGDFGQAWARGRALQNIRKAATPALQRHPYEPAYMFEAGMLPLQGYAIKGVTWYQGESNAHNIELHERLFRLLEKSWRGFFRQPDLPFLFVQLSGLNRPSWPEFRDSQRLLAAELPHTWMTVSMDKGDSLDVHYRNKKPVGERLAWQALGHVYSHRLVCEGSACVKAVRERQGVRLSFDNANGLKVQGTSLIGFEVAGEDGVYHEAEARVAGTDVTLNCPRVARPVSVRYGWQPFSRANLVNAAGLPCSTFKKEIAQ</sequence>
<evidence type="ECO:0000259" key="3">
    <source>
        <dbReference type="Pfam" id="PF13472"/>
    </source>
</evidence>
<dbReference type="Pfam" id="PF03629">
    <property type="entry name" value="SASA"/>
    <property type="match status" value="1"/>
</dbReference>
<dbReference type="InterPro" id="IPR039329">
    <property type="entry name" value="SIAE"/>
</dbReference>
<dbReference type="InterPro" id="IPR036514">
    <property type="entry name" value="SGNH_hydro_sf"/>
</dbReference>
<keyword evidence="5" id="KW-1185">Reference proteome</keyword>
<reference evidence="4 5" key="1">
    <citation type="submission" date="2021-01" db="EMBL/GenBank/DDBJ databases">
        <title>Prevotella A2931 sp. nov.</title>
        <authorList>
            <person name="Buhl M."/>
            <person name="Oberhettinger P."/>
        </authorList>
    </citation>
    <scope>NUCLEOTIDE SEQUENCE [LARGE SCALE GENOMIC DNA]</scope>
    <source>
        <strain evidence="4 5">A2931</strain>
    </source>
</reference>
<dbReference type="PANTHER" id="PTHR22901:SF0">
    <property type="entry name" value="SIALATE O-ACETYLESTERASE"/>
    <property type="match status" value="1"/>
</dbReference>
<keyword evidence="1" id="KW-0378">Hydrolase</keyword>
<dbReference type="SUPFAM" id="SSF52266">
    <property type="entry name" value="SGNH hydrolase"/>
    <property type="match status" value="2"/>
</dbReference>
<dbReference type="PANTHER" id="PTHR22901">
    <property type="entry name" value="SIALATE O-ACETYLESTERASE"/>
    <property type="match status" value="1"/>
</dbReference>
<dbReference type="Gene3D" id="2.60.40.10">
    <property type="entry name" value="Immunoglobulins"/>
    <property type="match status" value="1"/>
</dbReference>
<comment type="caution">
    <text evidence="4">The sequence shown here is derived from an EMBL/GenBank/DDBJ whole genome shotgun (WGS) entry which is preliminary data.</text>
</comment>
<dbReference type="Pfam" id="PF13472">
    <property type="entry name" value="Lipase_GDSL_2"/>
    <property type="match status" value="1"/>
</dbReference>
<dbReference type="Proteomes" id="UP000664265">
    <property type="component" value="Unassembled WGS sequence"/>
</dbReference>
<dbReference type="InterPro" id="IPR013830">
    <property type="entry name" value="SGNH_hydro"/>
</dbReference>
<gene>
    <name evidence="4" type="ORF">JHU38_00775</name>
</gene>
<name>A0ABS3M2E1_9BACT</name>
<proteinExistence type="predicted"/>
<evidence type="ECO:0000256" key="1">
    <source>
        <dbReference type="ARBA" id="ARBA00022801"/>
    </source>
</evidence>
<evidence type="ECO:0000313" key="5">
    <source>
        <dbReference type="Proteomes" id="UP000664265"/>
    </source>
</evidence>